<organism evidence="1 2">
    <name type="scientific">Stutzerimonas nitrititolerans</name>
    <dbReference type="NCBI Taxonomy" id="2482751"/>
    <lineage>
        <taxon>Bacteria</taxon>
        <taxon>Pseudomonadati</taxon>
        <taxon>Pseudomonadota</taxon>
        <taxon>Gammaproteobacteria</taxon>
        <taxon>Pseudomonadales</taxon>
        <taxon>Pseudomonadaceae</taxon>
        <taxon>Stutzerimonas</taxon>
    </lineage>
</organism>
<comment type="caution">
    <text evidence="1">The sequence shown here is derived from an EMBL/GenBank/DDBJ whole genome shotgun (WGS) entry which is preliminary data.</text>
</comment>
<dbReference type="InterPro" id="IPR021747">
    <property type="entry name" value="DUF3313"/>
</dbReference>
<proteinExistence type="predicted"/>
<dbReference type="Proteomes" id="UP000269134">
    <property type="component" value="Unassembled WGS sequence"/>
</dbReference>
<dbReference type="RefSeq" id="WP_122078465.1">
    <property type="nucleotide sequence ID" value="NZ_RFFL01000014.1"/>
</dbReference>
<dbReference type="GeneID" id="84610671"/>
<name>A0ABX9UYW8_9GAMM</name>
<sequence length="234" mass="25232">MNIFRIILTGVGLSGILLFGCTSKVTKEDQYSGFLPSYEGLQQTVSANGQPVMRWVAEGFDPDAYDTVAFEQLELYPAPHPNERVNLQTLRELQSVMSSSVRTVLAQKYQTLPRADAAPANSRTLVLNAAITGVSASDEGMQWYEILPVTAVAGAVSSAAGYRDQNTELYVEAYVVDATTGQPVIKVVRKVLGETLKDSHQAITANDFKLAIKGLAADVNAFVHSRSSPAPGHN</sequence>
<evidence type="ECO:0000313" key="2">
    <source>
        <dbReference type="Proteomes" id="UP000269134"/>
    </source>
</evidence>
<reference evidence="1 2" key="1">
    <citation type="submission" date="2018-10" db="EMBL/GenBank/DDBJ databases">
        <title>Pseudomonas sp. GL14 genome.</title>
        <authorList>
            <person name="Peng J."/>
            <person name="Liu Z.-P."/>
        </authorList>
    </citation>
    <scope>NUCLEOTIDE SEQUENCE [LARGE SCALE GENOMIC DNA]</scope>
    <source>
        <strain evidence="1 2">GL14</strain>
    </source>
</reference>
<gene>
    <name evidence="1" type="ORF">EA795_16640</name>
</gene>
<keyword evidence="2" id="KW-1185">Reference proteome</keyword>
<accession>A0ABX9UYW8</accession>
<evidence type="ECO:0000313" key="1">
    <source>
        <dbReference type="EMBL" id="RMH98628.1"/>
    </source>
</evidence>
<dbReference type="EMBL" id="RFFL01000014">
    <property type="protein sequence ID" value="RMH98628.1"/>
    <property type="molecule type" value="Genomic_DNA"/>
</dbReference>
<protein>
    <submittedName>
        <fullName evidence="1">DUF3313 domain-containing protein</fullName>
    </submittedName>
</protein>
<dbReference type="Pfam" id="PF11769">
    <property type="entry name" value="DUF3313"/>
    <property type="match status" value="1"/>
</dbReference>